<evidence type="ECO:0000313" key="2">
    <source>
        <dbReference type="EMBL" id="TRA96392.1"/>
    </source>
</evidence>
<evidence type="ECO:0000256" key="1">
    <source>
        <dbReference type="ARBA" id="ARBA00023002"/>
    </source>
</evidence>
<dbReference type="Proteomes" id="UP000315434">
    <property type="component" value="Unassembled WGS sequence"/>
</dbReference>
<protein>
    <submittedName>
        <fullName evidence="2">(2Fe-2S)-binding protein</fullName>
    </submittedName>
</protein>
<dbReference type="OrthoDB" id="573392at2"/>
<dbReference type="Gene3D" id="3.10.20.440">
    <property type="entry name" value="2Fe-2S iron-sulphur cluster binding domain, sarcosine oxidase, alpha subunit, N-terminal domain"/>
    <property type="match status" value="1"/>
</dbReference>
<dbReference type="AlphaFoldDB" id="A0A546X6M0"/>
<organism evidence="2 3">
    <name type="scientific">Rhizobium rhizogenes</name>
    <name type="common">Agrobacterium rhizogenes</name>
    <dbReference type="NCBI Taxonomy" id="359"/>
    <lineage>
        <taxon>Bacteria</taxon>
        <taxon>Pseudomonadati</taxon>
        <taxon>Pseudomonadota</taxon>
        <taxon>Alphaproteobacteria</taxon>
        <taxon>Hyphomicrobiales</taxon>
        <taxon>Rhizobiaceae</taxon>
        <taxon>Rhizobium/Agrobacterium group</taxon>
        <taxon>Rhizobium</taxon>
    </lineage>
</organism>
<dbReference type="GO" id="GO:0016491">
    <property type="term" value="F:oxidoreductase activity"/>
    <property type="evidence" value="ECO:0007669"/>
    <property type="project" value="UniProtKB-KW"/>
</dbReference>
<name>A0A546X6M0_RHIRH</name>
<dbReference type="SUPFAM" id="SSF54292">
    <property type="entry name" value="2Fe-2S ferredoxin-like"/>
    <property type="match status" value="1"/>
</dbReference>
<comment type="caution">
    <text evidence="2">The sequence shown here is derived from an EMBL/GenBank/DDBJ whole genome shotgun (WGS) entry which is preliminary data.</text>
</comment>
<accession>A0A546X6M0</accession>
<evidence type="ECO:0000313" key="3">
    <source>
        <dbReference type="Proteomes" id="UP000315434"/>
    </source>
</evidence>
<proteinExistence type="predicted"/>
<gene>
    <name evidence="2" type="ORF">EXN68_24660</name>
</gene>
<keyword evidence="1" id="KW-0560">Oxidoreductase</keyword>
<reference evidence="2 3" key="1">
    <citation type="journal article" date="2019" name="Appl. Microbiol. Biotechnol.">
        <title>Differential efficiency of wild type rhizogenic strains for rol gene transformation of plants.</title>
        <authorList>
            <person name="Desmet S."/>
            <person name="De Keyser E."/>
            <person name="Van Vaerenbergh J."/>
            <person name="Baeyen S."/>
            <person name="Van Huylenbroeck J."/>
            <person name="Geelen D."/>
            <person name="Dhooghe E."/>
        </authorList>
    </citation>
    <scope>NUCLEOTIDE SEQUENCE [LARGE SCALE GENOMIC DNA]</scope>
    <source>
        <strain evidence="2 3">GBBC3284</strain>
    </source>
</reference>
<sequence length="98" mass="10532">MMRLTPDQSSHVRRTPLVDFTFDGTGVSGHDGESLAVALMRAGHLHLRDAPEDGGARGLFCCMGLCQECVVRIDGMVVESCRSTVAQGLAVTSLRRQS</sequence>
<dbReference type="InterPro" id="IPR042204">
    <property type="entry name" value="2Fe-2S-bd_N"/>
</dbReference>
<dbReference type="Pfam" id="PF13510">
    <property type="entry name" value="Fer2_4"/>
    <property type="match status" value="1"/>
</dbReference>
<dbReference type="EMBL" id="SGNY01000011">
    <property type="protein sequence ID" value="TRA96392.1"/>
    <property type="molecule type" value="Genomic_DNA"/>
</dbReference>
<dbReference type="GO" id="GO:0051536">
    <property type="term" value="F:iron-sulfur cluster binding"/>
    <property type="evidence" value="ECO:0007669"/>
    <property type="project" value="InterPro"/>
</dbReference>
<dbReference type="InterPro" id="IPR036010">
    <property type="entry name" value="2Fe-2S_ferredoxin-like_sf"/>
</dbReference>